<dbReference type="PANTHER" id="PTHR11803">
    <property type="entry name" value="2-IMINOBUTANOATE/2-IMINOPROPANOATE DEAMINASE RIDA"/>
    <property type="match status" value="1"/>
</dbReference>
<dbReference type="KEGG" id="kne:92178636"/>
<proteinExistence type="predicted"/>
<dbReference type="PANTHER" id="PTHR11803:SF12">
    <property type="entry name" value="TRANSLATION INITIATION INHIBITOR"/>
    <property type="match status" value="1"/>
</dbReference>
<dbReference type="Pfam" id="PF01042">
    <property type="entry name" value="Ribonuc_L-PSP"/>
    <property type="match status" value="1"/>
</dbReference>
<dbReference type="GeneID" id="92178636"/>
<dbReference type="FunFam" id="3.30.1330.40:FF:000004">
    <property type="entry name" value="Translation initiation inhibitor"/>
    <property type="match status" value="1"/>
</dbReference>
<gene>
    <name evidence="1" type="ORF">IAR55_001377</name>
</gene>
<name>A0AAW0Z214_9TREE</name>
<dbReference type="InterPro" id="IPR035959">
    <property type="entry name" value="RutC-like_sf"/>
</dbReference>
<comment type="caution">
    <text evidence="1">The sequence shown here is derived from an EMBL/GenBank/DDBJ whole genome shotgun (WGS) entry which is preliminary data.</text>
</comment>
<dbReference type="GO" id="GO:0005739">
    <property type="term" value="C:mitochondrion"/>
    <property type="evidence" value="ECO:0007669"/>
    <property type="project" value="TreeGrafter"/>
</dbReference>
<reference evidence="1 2" key="1">
    <citation type="journal article" date="2024" name="bioRxiv">
        <title>Comparative genomics of Cryptococcus and Kwoniella reveals pathogenesis evolution and contrasting karyotype dynamics via intercentromeric recombination or chromosome fusion.</title>
        <authorList>
            <person name="Coelho M.A."/>
            <person name="David-Palma M."/>
            <person name="Shea T."/>
            <person name="Bowers K."/>
            <person name="McGinley-Smith S."/>
            <person name="Mohammad A.W."/>
            <person name="Gnirke A."/>
            <person name="Yurkov A.M."/>
            <person name="Nowrousian M."/>
            <person name="Sun S."/>
            <person name="Cuomo C.A."/>
            <person name="Heitman J."/>
        </authorList>
    </citation>
    <scope>NUCLEOTIDE SEQUENCE [LARGE SCALE GENOMIC DNA]</scope>
    <source>
        <strain evidence="1 2">CBS 13917</strain>
    </source>
</reference>
<dbReference type="InterPro" id="IPR006175">
    <property type="entry name" value="YjgF/YER057c/UK114"/>
</dbReference>
<evidence type="ECO:0000313" key="1">
    <source>
        <dbReference type="EMBL" id="KAK8864131.1"/>
    </source>
</evidence>
<dbReference type="Proteomes" id="UP001388673">
    <property type="component" value="Unassembled WGS sequence"/>
</dbReference>
<accession>A0AAW0Z214</accession>
<dbReference type="AlphaFoldDB" id="A0AAW0Z214"/>
<evidence type="ECO:0000313" key="2">
    <source>
        <dbReference type="Proteomes" id="UP001388673"/>
    </source>
</evidence>
<dbReference type="GO" id="GO:0005829">
    <property type="term" value="C:cytosol"/>
    <property type="evidence" value="ECO:0007669"/>
    <property type="project" value="TreeGrafter"/>
</dbReference>
<dbReference type="EMBL" id="JBCAWK010000003">
    <property type="protein sequence ID" value="KAK8864131.1"/>
    <property type="molecule type" value="Genomic_DNA"/>
</dbReference>
<keyword evidence="2" id="KW-1185">Reference proteome</keyword>
<dbReference type="GO" id="GO:0019239">
    <property type="term" value="F:deaminase activity"/>
    <property type="evidence" value="ECO:0007669"/>
    <property type="project" value="TreeGrafter"/>
</dbReference>
<dbReference type="Gene3D" id="3.30.1330.40">
    <property type="entry name" value="RutC-like"/>
    <property type="match status" value="1"/>
</dbReference>
<dbReference type="RefSeq" id="XP_066804427.1">
    <property type="nucleotide sequence ID" value="XM_066944504.1"/>
</dbReference>
<sequence>MSLEILSNEEFPSKPHNSPAVKVPGLLFCSGQIGKGEIKAATVQALSNLKKVLELGGSSQSQVVKYNIFLLNMDDFDAMNEAFVAALPSPKPARTCVQAAKLPGGAIVEIECIAQV</sequence>
<protein>
    <submittedName>
        <fullName evidence="1">Uncharacterized protein</fullName>
    </submittedName>
</protein>
<dbReference type="SUPFAM" id="SSF55298">
    <property type="entry name" value="YjgF-like"/>
    <property type="match status" value="1"/>
</dbReference>
<dbReference type="CDD" id="cd00448">
    <property type="entry name" value="YjgF_YER057c_UK114_family"/>
    <property type="match status" value="1"/>
</dbReference>
<organism evidence="1 2">
    <name type="scientific">Kwoniella newhampshirensis</name>
    <dbReference type="NCBI Taxonomy" id="1651941"/>
    <lineage>
        <taxon>Eukaryota</taxon>
        <taxon>Fungi</taxon>
        <taxon>Dikarya</taxon>
        <taxon>Basidiomycota</taxon>
        <taxon>Agaricomycotina</taxon>
        <taxon>Tremellomycetes</taxon>
        <taxon>Tremellales</taxon>
        <taxon>Cryptococcaceae</taxon>
        <taxon>Kwoniella</taxon>
    </lineage>
</organism>